<gene>
    <name evidence="1" type="ORF">PTD2_02716</name>
</gene>
<keyword evidence="2" id="KW-1185">Reference proteome</keyword>
<reference evidence="1 2" key="1">
    <citation type="submission" date="2006-02" db="EMBL/GenBank/DDBJ databases">
        <authorList>
            <person name="Moran M.A."/>
            <person name="Kjelleberg S."/>
            <person name="Egan S."/>
            <person name="Saunders N."/>
            <person name="Thomas T."/>
            <person name="Ferriera S."/>
            <person name="Johnson J."/>
            <person name="Kravitz S."/>
            <person name="Halpern A."/>
            <person name="Remington K."/>
            <person name="Beeson K."/>
            <person name="Tran B."/>
            <person name="Rogers Y.-H."/>
            <person name="Friedman R."/>
            <person name="Venter J.C."/>
        </authorList>
    </citation>
    <scope>NUCLEOTIDE SEQUENCE [LARGE SCALE GENOMIC DNA]</scope>
    <source>
        <strain evidence="1 2">D2</strain>
    </source>
</reference>
<dbReference type="EMBL" id="AAOH01000001">
    <property type="protein sequence ID" value="EAR30446.1"/>
    <property type="molecule type" value="Genomic_DNA"/>
</dbReference>
<evidence type="ECO:0000313" key="1">
    <source>
        <dbReference type="EMBL" id="EAR30446.1"/>
    </source>
</evidence>
<evidence type="ECO:0000313" key="2">
    <source>
        <dbReference type="Proteomes" id="UP000006201"/>
    </source>
</evidence>
<dbReference type="HOGENOM" id="CLU_031690_3_1_6"/>
<dbReference type="OrthoDB" id="9775333at2"/>
<dbReference type="PANTHER" id="PTHR35566:SF1">
    <property type="entry name" value="TYPE VI SECRETION SYSTEM BASEPLATE COMPONENT TSSK1"/>
    <property type="match status" value="1"/>
</dbReference>
<evidence type="ECO:0008006" key="3">
    <source>
        <dbReference type="Google" id="ProtNLM"/>
    </source>
</evidence>
<accession>A4C4G4</accession>
<dbReference type="Pfam" id="PF05936">
    <property type="entry name" value="T6SS_VasE"/>
    <property type="match status" value="1"/>
</dbReference>
<proteinExistence type="predicted"/>
<dbReference type="NCBIfam" id="TIGR03353">
    <property type="entry name" value="VI_chp_4"/>
    <property type="match status" value="1"/>
</dbReference>
<dbReference type="Proteomes" id="UP000006201">
    <property type="component" value="Unassembled WGS sequence"/>
</dbReference>
<comment type="caution">
    <text evidence="1">The sequence shown here is derived from an EMBL/GenBank/DDBJ whole genome shotgun (WGS) entry which is preliminary data.</text>
</comment>
<dbReference type="PANTHER" id="PTHR35566">
    <property type="entry name" value="BLR3599 PROTEIN"/>
    <property type="match status" value="1"/>
</dbReference>
<name>A4C4G4_9GAMM</name>
<sequence>MDPLKSIFWNQGLFLKPQHFQHLSLQTLAQSYAFTKITTGVEQGIASLSINSSALEAGLFQIETFEAILPDKTLLVFPGNCSIAPLSIANMSTDKDSTIDIYLAVAPVLIDENNVSNNVNEQVRYIHNEPATVVDMYDFEEQTQLNTVNIKCRLITEKELEHHKESICIQIAKLFSQAGKFTLSSDFIPSIITIASSLVLQTNIQSLKQSLMARYEQLESFSSLKGQQSSDISSASLSTIMALNVLANAIPQLAHFEECLHLKTEQLYLCLRQLIGQLSLFSRTISVLGYSTQVSESLLPFNHENQTECFHRAFSLTRLLLNELTIEPEMLIHFIAQNEAKFVATLTADFLAKNNRYYFRLRSKENLELRVSDILQFAKLGADGQVDVYIKRALPGIKLSYLSRKPLGVASSPNSYYFSFDTTSFEWHKALESGRLGLIWPDAPEDLQVEIIAVRG</sequence>
<dbReference type="AlphaFoldDB" id="A4C4G4"/>
<dbReference type="STRING" id="87626.PTD2_02716"/>
<protein>
    <recommendedName>
        <fullName evidence="3">Type VI secretion system baseplate subunit TssK</fullName>
    </recommendedName>
</protein>
<dbReference type="RefSeq" id="WP_009836744.1">
    <property type="nucleotide sequence ID" value="NZ_AAOH01000001.1"/>
</dbReference>
<dbReference type="eggNOG" id="COG3522">
    <property type="taxonomic scope" value="Bacteria"/>
</dbReference>
<dbReference type="InterPro" id="IPR010263">
    <property type="entry name" value="T6SS_TssK"/>
</dbReference>
<organism evidence="1 2">
    <name type="scientific">Pseudoalteromonas tunicata D2</name>
    <dbReference type="NCBI Taxonomy" id="87626"/>
    <lineage>
        <taxon>Bacteria</taxon>
        <taxon>Pseudomonadati</taxon>
        <taxon>Pseudomonadota</taxon>
        <taxon>Gammaproteobacteria</taxon>
        <taxon>Alteromonadales</taxon>
        <taxon>Pseudoalteromonadaceae</taxon>
        <taxon>Pseudoalteromonas</taxon>
    </lineage>
</organism>